<reference evidence="3 4" key="1">
    <citation type="journal article" date="2016" name="Nat. Commun.">
        <title>Thousands of microbial genomes shed light on interconnected biogeochemical processes in an aquifer system.</title>
        <authorList>
            <person name="Anantharaman K."/>
            <person name="Brown C.T."/>
            <person name="Hug L.A."/>
            <person name="Sharon I."/>
            <person name="Castelle C.J."/>
            <person name="Probst A.J."/>
            <person name="Thomas B.C."/>
            <person name="Singh A."/>
            <person name="Wilkins M.J."/>
            <person name="Karaoz U."/>
            <person name="Brodie E.L."/>
            <person name="Williams K.H."/>
            <person name="Hubbard S.S."/>
            <person name="Banfield J.F."/>
        </authorList>
    </citation>
    <scope>NUCLEOTIDE SEQUENCE [LARGE SCALE GENOMIC DNA]</scope>
</reference>
<feature type="region of interest" description="Disordered" evidence="2">
    <location>
        <begin position="1"/>
        <end position="21"/>
    </location>
</feature>
<feature type="coiled-coil region" evidence="1">
    <location>
        <begin position="347"/>
        <end position="374"/>
    </location>
</feature>
<evidence type="ECO:0000313" key="4">
    <source>
        <dbReference type="Proteomes" id="UP000177418"/>
    </source>
</evidence>
<feature type="region of interest" description="Disordered" evidence="2">
    <location>
        <begin position="710"/>
        <end position="744"/>
    </location>
</feature>
<gene>
    <name evidence="3" type="ORF">A3H78_03690</name>
</gene>
<evidence type="ECO:0000313" key="3">
    <source>
        <dbReference type="EMBL" id="OGK55378.1"/>
    </source>
</evidence>
<protein>
    <submittedName>
        <fullName evidence="3">Uncharacterized protein</fullName>
    </submittedName>
</protein>
<dbReference type="EMBL" id="MGAV01000006">
    <property type="protein sequence ID" value="OGK55378.1"/>
    <property type="molecule type" value="Genomic_DNA"/>
</dbReference>
<feature type="compositionally biased region" description="Low complexity" evidence="2">
    <location>
        <begin position="710"/>
        <end position="733"/>
    </location>
</feature>
<organism evidence="3 4">
    <name type="scientific">Candidatus Roizmanbacteria bacterium RIFCSPLOWO2_02_FULL_36_11</name>
    <dbReference type="NCBI Taxonomy" id="1802071"/>
    <lineage>
        <taxon>Bacteria</taxon>
        <taxon>Candidatus Roizmaniibacteriota</taxon>
    </lineage>
</organism>
<comment type="caution">
    <text evidence="3">The sequence shown here is derived from an EMBL/GenBank/DDBJ whole genome shotgun (WGS) entry which is preliminary data.</text>
</comment>
<dbReference type="AlphaFoldDB" id="A0A1F7JIE9"/>
<evidence type="ECO:0000256" key="2">
    <source>
        <dbReference type="SAM" id="MobiDB-lite"/>
    </source>
</evidence>
<proteinExistence type="predicted"/>
<dbReference type="Proteomes" id="UP000177418">
    <property type="component" value="Unassembled WGS sequence"/>
</dbReference>
<sequence>MPRPHRPVLGGRRSAFGRAQPIRTQVVPATPEQEKPFSTQEIAAAGLRPGEAPAGITIDANAQRTIDWYHQNKTPEQVLVEASRPRIRPQTPEESTALRSKFEAPQQERLQRADNAVVDYQVYAEVTRRAAEQGIDLHTRTANNSKQLNTILREVDPRLANADARTIATYTELRQRVLTRFTQSEVFRNLFPDVAQQPLDQQLRRAEQLFADTSDFQAAMSGRVEQFRLQAQGLKPTESSAEAAAGDRIKGVQDRIKRRLSSESGQKVNLEDAEEQLRQGRNVEDVMEDMTLHLSRERGISHPTAVRQIVSLTGETTGLNAKINENQAVVAGLDTELKGTGLTSARRQSLETKRTELTAENLRLTSQRDNLEIRIEKHVDDYDGDLKKDTRVYQEVEDDVYGRANAKGERQGGIKSELDVMKQEVDELTRQERSRPKSERAAEQATEQEKLLGDYEGVMSDSMIDTMRERSQLLADTARRKGEADAQQLEKENRNNEARAVRRLTYGIEDEYSPLDRRGVRCTDKQRMAEDFNIITSGKDGLHRVFLRILSGGENPLVNFDNIYPPERRADIITQVGDCGGGSPDQQWAVAKSKLWQTLDLESFAQTESGQMLERMVQQQGTNFTTQFTAGLLEAQSFGERHGVGTLAISAAEWRRMYKYHRGGLKAGGVQYEELKQWEEDMKDEGVDISNLGLLTALSFFIKPREENEISSTGSSASGSSTSTSSHANISRSHAPRTPHTITM</sequence>
<evidence type="ECO:0000256" key="1">
    <source>
        <dbReference type="SAM" id="Coils"/>
    </source>
</evidence>
<accession>A0A1F7JIE9</accession>
<keyword evidence="1" id="KW-0175">Coiled coil</keyword>
<name>A0A1F7JIE9_9BACT</name>
<feature type="region of interest" description="Disordered" evidence="2">
    <location>
        <begin position="427"/>
        <end position="447"/>
    </location>
</feature>